<proteinExistence type="predicted"/>
<feature type="transmembrane region" description="Helical" evidence="7">
    <location>
        <begin position="12"/>
        <end position="33"/>
    </location>
</feature>
<protein>
    <submittedName>
        <fullName evidence="9">DHA1 family multidrug resistance protein-like MFS transporter</fullName>
    </submittedName>
</protein>
<feature type="transmembrane region" description="Helical" evidence="7">
    <location>
        <begin position="330"/>
        <end position="355"/>
    </location>
</feature>
<dbReference type="GO" id="GO:0022857">
    <property type="term" value="F:transmembrane transporter activity"/>
    <property type="evidence" value="ECO:0007669"/>
    <property type="project" value="InterPro"/>
</dbReference>
<name>A0A2A9CYT7_9MICO</name>
<dbReference type="AlphaFoldDB" id="A0A2A9CYT7"/>
<dbReference type="EMBL" id="PDJD01000001">
    <property type="protein sequence ID" value="PFG19597.1"/>
    <property type="molecule type" value="Genomic_DNA"/>
</dbReference>
<feature type="transmembrane region" description="Helical" evidence="7">
    <location>
        <begin position="140"/>
        <end position="159"/>
    </location>
</feature>
<dbReference type="InterPro" id="IPR020846">
    <property type="entry name" value="MFS_dom"/>
</dbReference>
<feature type="transmembrane region" description="Helical" evidence="7">
    <location>
        <begin position="206"/>
        <end position="227"/>
    </location>
</feature>
<dbReference type="GO" id="GO:0005886">
    <property type="term" value="C:plasma membrane"/>
    <property type="evidence" value="ECO:0007669"/>
    <property type="project" value="UniProtKB-SubCell"/>
</dbReference>
<evidence type="ECO:0000256" key="3">
    <source>
        <dbReference type="ARBA" id="ARBA00022475"/>
    </source>
</evidence>
<dbReference type="Gene3D" id="1.20.1250.20">
    <property type="entry name" value="MFS general substrate transporter like domains"/>
    <property type="match status" value="1"/>
</dbReference>
<keyword evidence="4 7" id="KW-0812">Transmembrane</keyword>
<dbReference type="Proteomes" id="UP000224915">
    <property type="component" value="Unassembled WGS sequence"/>
</dbReference>
<comment type="subcellular location">
    <subcellularLocation>
        <location evidence="1">Cell membrane</location>
        <topology evidence="1">Multi-pass membrane protein</topology>
    </subcellularLocation>
</comment>
<reference evidence="9 10" key="1">
    <citation type="submission" date="2017-10" db="EMBL/GenBank/DDBJ databases">
        <title>Sequencing the genomes of 1000 actinobacteria strains.</title>
        <authorList>
            <person name="Klenk H.-P."/>
        </authorList>
    </citation>
    <scope>NUCLEOTIDE SEQUENCE [LARGE SCALE GENOMIC DNA]</scope>
    <source>
        <strain evidence="9 10">DSM 21801</strain>
    </source>
</reference>
<feature type="domain" description="Major facilitator superfamily (MFS) profile" evidence="8">
    <location>
        <begin position="9"/>
        <end position="389"/>
    </location>
</feature>
<feature type="transmembrane region" description="Helical" evidence="7">
    <location>
        <begin position="272"/>
        <end position="290"/>
    </location>
</feature>
<gene>
    <name evidence="9" type="ORF">ATL40_1165</name>
</gene>
<dbReference type="PANTHER" id="PTHR23517">
    <property type="entry name" value="RESISTANCE PROTEIN MDTM, PUTATIVE-RELATED-RELATED"/>
    <property type="match status" value="1"/>
</dbReference>
<sequence length="399" mass="40696">MRGVAPRHALWVLYADTLTMAVGFYMLVPLLAYHFLENLGLAVAVVGMLAAIRGAAQNGTQPIAGWIADRIGYRTAISGGVLIRASGFAVLGLTESLPILVAGSILAGLGGALFHPASYAAYAAFSAGRDQTRVYATRELYSNVGFVLGPMIGGLLAGLEFRWVALGSATLFLVAFVITVVGLPPVSLAHGKERAKIGAALRDRRFVPMLAMVGTVWMLSGQLYLVVPVRAAAVLDGSFGVGLVYTSAAVFMVATMLPLTGFASRHLPPGRVIALGGLSLGAGIAVMGLWDSVVGLVAGALVFTVGQMLTQPTVNSLISQFAEPHSIATYFGAAGLARAIGGIVGNLAGGALYTIAGGGGALSTAVWFVFVGVGLAVATLLWTRGPGGAPPSAATSGTQ</sequence>
<evidence type="ECO:0000313" key="9">
    <source>
        <dbReference type="EMBL" id="PFG19597.1"/>
    </source>
</evidence>
<dbReference type="InterPro" id="IPR050171">
    <property type="entry name" value="MFS_Transporters"/>
</dbReference>
<evidence type="ECO:0000259" key="8">
    <source>
        <dbReference type="PROSITE" id="PS50850"/>
    </source>
</evidence>
<dbReference type="SUPFAM" id="SSF103473">
    <property type="entry name" value="MFS general substrate transporter"/>
    <property type="match status" value="1"/>
</dbReference>
<organism evidence="9 10">
    <name type="scientific">Serinibacter salmoneus</name>
    <dbReference type="NCBI Taxonomy" id="556530"/>
    <lineage>
        <taxon>Bacteria</taxon>
        <taxon>Bacillati</taxon>
        <taxon>Actinomycetota</taxon>
        <taxon>Actinomycetes</taxon>
        <taxon>Micrococcales</taxon>
        <taxon>Beutenbergiaceae</taxon>
        <taxon>Serinibacter</taxon>
    </lineage>
</organism>
<feature type="transmembrane region" description="Helical" evidence="7">
    <location>
        <begin position="361"/>
        <end position="382"/>
    </location>
</feature>
<dbReference type="PANTHER" id="PTHR23517:SF2">
    <property type="entry name" value="MULTIDRUG RESISTANCE PROTEIN MDTH"/>
    <property type="match status" value="1"/>
</dbReference>
<accession>A0A2A9CYT7</accession>
<keyword evidence="3" id="KW-1003">Cell membrane</keyword>
<keyword evidence="2" id="KW-0813">Transport</keyword>
<feature type="transmembrane region" description="Helical" evidence="7">
    <location>
        <begin position="165"/>
        <end position="186"/>
    </location>
</feature>
<dbReference type="InterPro" id="IPR011701">
    <property type="entry name" value="MFS"/>
</dbReference>
<dbReference type="InterPro" id="IPR036259">
    <property type="entry name" value="MFS_trans_sf"/>
</dbReference>
<evidence type="ECO:0000256" key="2">
    <source>
        <dbReference type="ARBA" id="ARBA00022448"/>
    </source>
</evidence>
<dbReference type="Pfam" id="PF07690">
    <property type="entry name" value="MFS_1"/>
    <property type="match status" value="1"/>
</dbReference>
<evidence type="ECO:0000256" key="4">
    <source>
        <dbReference type="ARBA" id="ARBA00022692"/>
    </source>
</evidence>
<feature type="transmembrane region" description="Helical" evidence="7">
    <location>
        <begin position="39"/>
        <end position="56"/>
    </location>
</feature>
<evidence type="ECO:0000256" key="7">
    <source>
        <dbReference type="SAM" id="Phobius"/>
    </source>
</evidence>
<keyword evidence="6 7" id="KW-0472">Membrane</keyword>
<dbReference type="PROSITE" id="PS50850">
    <property type="entry name" value="MFS"/>
    <property type="match status" value="1"/>
</dbReference>
<feature type="transmembrane region" description="Helical" evidence="7">
    <location>
        <begin position="99"/>
        <end position="128"/>
    </location>
</feature>
<evidence type="ECO:0000256" key="5">
    <source>
        <dbReference type="ARBA" id="ARBA00022989"/>
    </source>
</evidence>
<comment type="caution">
    <text evidence="9">The sequence shown here is derived from an EMBL/GenBank/DDBJ whole genome shotgun (WGS) entry which is preliminary data.</text>
</comment>
<evidence type="ECO:0000256" key="6">
    <source>
        <dbReference type="ARBA" id="ARBA00023136"/>
    </source>
</evidence>
<keyword evidence="10" id="KW-1185">Reference proteome</keyword>
<evidence type="ECO:0000313" key="10">
    <source>
        <dbReference type="Proteomes" id="UP000224915"/>
    </source>
</evidence>
<evidence type="ECO:0000256" key="1">
    <source>
        <dbReference type="ARBA" id="ARBA00004651"/>
    </source>
</evidence>
<feature type="transmembrane region" description="Helical" evidence="7">
    <location>
        <begin position="239"/>
        <end position="260"/>
    </location>
</feature>
<keyword evidence="5 7" id="KW-1133">Transmembrane helix</keyword>